<dbReference type="PANTHER" id="PTHR46383:SF1">
    <property type="entry name" value="ASPARTATE AMINOTRANSFERASE"/>
    <property type="match status" value="1"/>
</dbReference>
<dbReference type="Pfam" id="PF00155">
    <property type="entry name" value="Aminotran_1_2"/>
    <property type="match status" value="1"/>
</dbReference>
<organism evidence="10 11">
    <name type="scientific">Acuticoccus mangrovi</name>
    <dbReference type="NCBI Taxonomy" id="2796142"/>
    <lineage>
        <taxon>Bacteria</taxon>
        <taxon>Pseudomonadati</taxon>
        <taxon>Pseudomonadota</taxon>
        <taxon>Alphaproteobacteria</taxon>
        <taxon>Hyphomicrobiales</taxon>
        <taxon>Amorphaceae</taxon>
        <taxon>Acuticoccus</taxon>
    </lineage>
</organism>
<accession>A0A934IFE4</accession>
<dbReference type="InterPro" id="IPR015424">
    <property type="entry name" value="PyrdxlP-dep_Trfase"/>
</dbReference>
<comment type="caution">
    <text evidence="10">The sequence shown here is derived from an EMBL/GenBank/DDBJ whole genome shotgun (WGS) entry which is preliminary data.</text>
</comment>
<dbReference type="Proteomes" id="UP000609531">
    <property type="component" value="Unassembled WGS sequence"/>
</dbReference>
<name>A0A934IFE4_9HYPH</name>
<keyword evidence="6" id="KW-0808">Transferase</keyword>
<gene>
    <name evidence="10" type="ORF">JCR33_08085</name>
</gene>
<feature type="domain" description="Aminotransferase class I/classII large" evidence="9">
    <location>
        <begin position="44"/>
        <end position="402"/>
    </location>
</feature>
<evidence type="ECO:0000256" key="8">
    <source>
        <dbReference type="ARBA" id="ARBA00049185"/>
    </source>
</evidence>
<evidence type="ECO:0000259" key="9">
    <source>
        <dbReference type="Pfam" id="PF00155"/>
    </source>
</evidence>
<dbReference type="RefSeq" id="WP_198881545.1">
    <property type="nucleotide sequence ID" value="NZ_JAEKJA010000006.1"/>
</dbReference>
<dbReference type="EMBL" id="JAEKJA010000006">
    <property type="protein sequence ID" value="MBJ3775639.1"/>
    <property type="molecule type" value="Genomic_DNA"/>
</dbReference>
<evidence type="ECO:0000256" key="1">
    <source>
        <dbReference type="ARBA" id="ARBA00001933"/>
    </source>
</evidence>
<comment type="similarity">
    <text evidence="2">Belongs to the class-I pyridoxal-phosphate-dependent aminotransferase family.</text>
</comment>
<comment type="cofactor">
    <cofactor evidence="1">
        <name>pyridoxal 5'-phosphate</name>
        <dbReference type="ChEBI" id="CHEBI:597326"/>
    </cofactor>
</comment>
<comment type="subunit">
    <text evidence="3">Homodimer.</text>
</comment>
<dbReference type="InterPro" id="IPR015422">
    <property type="entry name" value="PyrdxlP-dep_Trfase_small"/>
</dbReference>
<evidence type="ECO:0000256" key="7">
    <source>
        <dbReference type="ARBA" id="ARBA00022898"/>
    </source>
</evidence>
<dbReference type="InterPro" id="IPR004839">
    <property type="entry name" value="Aminotransferase_I/II_large"/>
</dbReference>
<comment type="catalytic activity">
    <reaction evidence="8">
        <text>L-aspartate + 2-oxoglutarate = oxaloacetate + L-glutamate</text>
        <dbReference type="Rhea" id="RHEA:21824"/>
        <dbReference type="ChEBI" id="CHEBI:16452"/>
        <dbReference type="ChEBI" id="CHEBI:16810"/>
        <dbReference type="ChEBI" id="CHEBI:29985"/>
        <dbReference type="ChEBI" id="CHEBI:29991"/>
        <dbReference type="EC" id="2.6.1.1"/>
    </reaction>
</comment>
<dbReference type="PANTHER" id="PTHR46383">
    <property type="entry name" value="ASPARTATE AMINOTRANSFERASE"/>
    <property type="match status" value="1"/>
</dbReference>
<dbReference type="EC" id="2.6.1.1" evidence="4"/>
<dbReference type="InterPro" id="IPR050596">
    <property type="entry name" value="AspAT/PAT-like"/>
</dbReference>
<evidence type="ECO:0000256" key="5">
    <source>
        <dbReference type="ARBA" id="ARBA00022576"/>
    </source>
</evidence>
<evidence type="ECO:0000313" key="10">
    <source>
        <dbReference type="EMBL" id="MBJ3775639.1"/>
    </source>
</evidence>
<evidence type="ECO:0000256" key="6">
    <source>
        <dbReference type="ARBA" id="ARBA00022679"/>
    </source>
</evidence>
<sequence>MNLSAGLVADEASAFAARTRRISPSASNVASQKAREASAAGRSILNLTVGEPDFETPDHIKQAATDAIWAGQTRYTRADGTPEMKDAVAQKFRRENGLVFAANEITVGCGAKHTIFNAFLATVDDGDEVVIPSPYWGTYPEMVRLAGGMPVIVPTDEASGFKITPAQLEEALTERTRWLVINSPGNPAGGTYSKAELEALADVLERFPRAWVLSDDIYEHILYDGRPFATFAADVPAFAHRTYTVNGVSKAYCMTGWRIGFGAGPRALITEIAKIQSQSTSNPCTISQAAAIAALNGPQDHVFAHRDEFARRRTLMLEGLSGIPGLSVAAPEGAFYVFPGVAALLGRSAPGGGTIANDVDVVAHFLDHGVASVPGSAYGAPDHVRLSFAASDETLREGCRRIAAACEALSG</sequence>
<keyword evidence="7" id="KW-0663">Pyridoxal phosphate</keyword>
<protein>
    <recommendedName>
        <fullName evidence="4">aspartate transaminase</fullName>
        <ecNumber evidence="4">2.6.1.1</ecNumber>
    </recommendedName>
</protein>
<dbReference type="GO" id="GO:0030170">
    <property type="term" value="F:pyridoxal phosphate binding"/>
    <property type="evidence" value="ECO:0007669"/>
    <property type="project" value="InterPro"/>
</dbReference>
<evidence type="ECO:0000256" key="4">
    <source>
        <dbReference type="ARBA" id="ARBA00012753"/>
    </source>
</evidence>
<dbReference type="FunFam" id="3.40.640.10:FF:000033">
    <property type="entry name" value="Aspartate aminotransferase"/>
    <property type="match status" value="1"/>
</dbReference>
<evidence type="ECO:0000256" key="2">
    <source>
        <dbReference type="ARBA" id="ARBA00007441"/>
    </source>
</evidence>
<dbReference type="Gene3D" id="3.90.1150.10">
    <property type="entry name" value="Aspartate Aminotransferase, domain 1"/>
    <property type="match status" value="1"/>
</dbReference>
<evidence type="ECO:0000313" key="11">
    <source>
        <dbReference type="Proteomes" id="UP000609531"/>
    </source>
</evidence>
<reference evidence="10" key="1">
    <citation type="submission" date="2020-12" db="EMBL/GenBank/DDBJ databases">
        <title>Bacterial taxonomy.</title>
        <authorList>
            <person name="Pan X."/>
        </authorList>
    </citation>
    <scope>NUCLEOTIDE SEQUENCE</scope>
    <source>
        <strain evidence="10">B2012</strain>
    </source>
</reference>
<dbReference type="InterPro" id="IPR015421">
    <property type="entry name" value="PyrdxlP-dep_Trfase_major"/>
</dbReference>
<dbReference type="SUPFAM" id="SSF53383">
    <property type="entry name" value="PLP-dependent transferases"/>
    <property type="match status" value="1"/>
</dbReference>
<keyword evidence="11" id="KW-1185">Reference proteome</keyword>
<dbReference type="Gene3D" id="3.40.640.10">
    <property type="entry name" value="Type I PLP-dependent aspartate aminotransferase-like (Major domain)"/>
    <property type="match status" value="1"/>
</dbReference>
<proteinExistence type="inferred from homology"/>
<dbReference type="GO" id="GO:0006520">
    <property type="term" value="P:amino acid metabolic process"/>
    <property type="evidence" value="ECO:0007669"/>
    <property type="project" value="InterPro"/>
</dbReference>
<dbReference type="CDD" id="cd00609">
    <property type="entry name" value="AAT_like"/>
    <property type="match status" value="1"/>
</dbReference>
<dbReference type="GO" id="GO:0004069">
    <property type="term" value="F:L-aspartate:2-oxoglutarate aminotransferase activity"/>
    <property type="evidence" value="ECO:0007669"/>
    <property type="project" value="UniProtKB-EC"/>
</dbReference>
<evidence type="ECO:0000256" key="3">
    <source>
        <dbReference type="ARBA" id="ARBA00011738"/>
    </source>
</evidence>
<dbReference type="AlphaFoldDB" id="A0A934IFE4"/>
<keyword evidence="5 10" id="KW-0032">Aminotransferase</keyword>